<protein>
    <recommendedName>
        <fullName evidence="2">DUF1737 domain-containing protein</fullName>
    </recommendedName>
</protein>
<gene>
    <name evidence="1" type="ORF">SDC9_59758</name>
</gene>
<reference evidence="1" key="1">
    <citation type="submission" date="2019-08" db="EMBL/GenBank/DDBJ databases">
        <authorList>
            <person name="Kucharzyk K."/>
            <person name="Murdoch R.W."/>
            <person name="Higgins S."/>
            <person name="Loffler F."/>
        </authorList>
    </citation>
    <scope>NUCLEOTIDE SEQUENCE</scope>
</reference>
<organism evidence="1">
    <name type="scientific">bioreactor metagenome</name>
    <dbReference type="NCBI Taxonomy" id="1076179"/>
    <lineage>
        <taxon>unclassified sequences</taxon>
        <taxon>metagenomes</taxon>
        <taxon>ecological metagenomes</taxon>
    </lineage>
</organism>
<evidence type="ECO:0008006" key="2">
    <source>
        <dbReference type="Google" id="ProtNLM"/>
    </source>
</evidence>
<dbReference type="AlphaFoldDB" id="A0A644XCC1"/>
<dbReference type="EMBL" id="VSSQ01002113">
    <property type="protein sequence ID" value="MPM13401.1"/>
    <property type="molecule type" value="Genomic_DNA"/>
</dbReference>
<proteinExistence type="predicted"/>
<accession>A0A644XCC1</accession>
<sequence length="78" mass="8603">MSITPKKPFWEELPDYVIVNTHSNDFEHAVNQTVDGVNDLIKQGFVPIGGVQIVELMGPEGALVVVSQSMVRRPEVAK</sequence>
<name>A0A644XCC1_9ZZZZ</name>
<evidence type="ECO:0000313" key="1">
    <source>
        <dbReference type="EMBL" id="MPM13401.1"/>
    </source>
</evidence>
<comment type="caution">
    <text evidence="1">The sequence shown here is derived from an EMBL/GenBank/DDBJ whole genome shotgun (WGS) entry which is preliminary data.</text>
</comment>